<feature type="region of interest" description="Disordered" evidence="1">
    <location>
        <begin position="1"/>
        <end position="38"/>
    </location>
</feature>
<evidence type="ECO:0000256" key="1">
    <source>
        <dbReference type="SAM" id="MobiDB-lite"/>
    </source>
</evidence>
<keyword evidence="4" id="KW-1185">Reference proteome</keyword>
<keyword evidence="2" id="KW-1133">Transmembrane helix</keyword>
<keyword evidence="2" id="KW-0472">Membrane</keyword>
<sequence length="77" mass="9340">MLKSEDGFSRTSRRKEEPRNSMQEPSEQLSRAQVRKFRQKEAEEEKRRLLGRKLNWTILFLVLSIVLVYCFMIFINF</sequence>
<protein>
    <submittedName>
        <fullName evidence="3">Uncharacterized protein</fullName>
    </submittedName>
</protein>
<proteinExistence type="predicted"/>
<name>A0A0R1MHG5_9LACO</name>
<reference evidence="3 4" key="1">
    <citation type="journal article" date="2015" name="Genome Announc.">
        <title>Expanding the biotechnology potential of lactobacilli through comparative genomics of 213 strains and associated genera.</title>
        <authorList>
            <person name="Sun Z."/>
            <person name="Harris H.M."/>
            <person name="McCann A."/>
            <person name="Guo C."/>
            <person name="Argimon S."/>
            <person name="Zhang W."/>
            <person name="Yang X."/>
            <person name="Jeffery I.B."/>
            <person name="Cooney J.C."/>
            <person name="Kagawa T.F."/>
            <person name="Liu W."/>
            <person name="Song Y."/>
            <person name="Salvetti E."/>
            <person name="Wrobel A."/>
            <person name="Rasinkangas P."/>
            <person name="Parkhill J."/>
            <person name="Rea M.C."/>
            <person name="O'Sullivan O."/>
            <person name="Ritari J."/>
            <person name="Douillard F.P."/>
            <person name="Paul Ross R."/>
            <person name="Yang R."/>
            <person name="Briner A.E."/>
            <person name="Felis G.E."/>
            <person name="de Vos W.M."/>
            <person name="Barrangou R."/>
            <person name="Klaenhammer T.R."/>
            <person name="Caufield P.W."/>
            <person name="Cui Y."/>
            <person name="Zhang H."/>
            <person name="O'Toole P.W."/>
        </authorList>
    </citation>
    <scope>NUCLEOTIDE SEQUENCE [LARGE SCALE GENOMIC DNA]</scope>
    <source>
        <strain evidence="3 4">DSM 19972</strain>
    </source>
</reference>
<evidence type="ECO:0000256" key="2">
    <source>
        <dbReference type="SAM" id="Phobius"/>
    </source>
</evidence>
<comment type="caution">
    <text evidence="3">The sequence shown here is derived from an EMBL/GenBank/DDBJ whole genome shotgun (WGS) entry which is preliminary data.</text>
</comment>
<gene>
    <name evidence="3" type="ORF">FD46_GL001792</name>
</gene>
<keyword evidence="2" id="KW-0812">Transmembrane</keyword>
<feature type="compositionally biased region" description="Basic and acidic residues" evidence="1">
    <location>
        <begin position="1"/>
        <end position="19"/>
    </location>
</feature>
<organism evidence="3 4">
    <name type="scientific">Liquorilactobacillus oeni DSM 19972</name>
    <dbReference type="NCBI Taxonomy" id="1423777"/>
    <lineage>
        <taxon>Bacteria</taxon>
        <taxon>Bacillati</taxon>
        <taxon>Bacillota</taxon>
        <taxon>Bacilli</taxon>
        <taxon>Lactobacillales</taxon>
        <taxon>Lactobacillaceae</taxon>
        <taxon>Liquorilactobacillus</taxon>
    </lineage>
</organism>
<dbReference type="STRING" id="1423777.FD46_GL001792"/>
<dbReference type="AlphaFoldDB" id="A0A0R1MHG5"/>
<dbReference type="Proteomes" id="UP000051686">
    <property type="component" value="Unassembled WGS sequence"/>
</dbReference>
<dbReference type="PATRIC" id="fig|1423777.3.peg.1846"/>
<feature type="compositionally biased region" description="Polar residues" evidence="1">
    <location>
        <begin position="20"/>
        <end position="31"/>
    </location>
</feature>
<dbReference type="OrthoDB" id="2322968at2"/>
<feature type="transmembrane region" description="Helical" evidence="2">
    <location>
        <begin position="56"/>
        <end position="75"/>
    </location>
</feature>
<accession>A0A0R1MHG5</accession>
<dbReference type="EMBL" id="AZEH01000039">
    <property type="protein sequence ID" value="KRL04658.1"/>
    <property type="molecule type" value="Genomic_DNA"/>
</dbReference>
<evidence type="ECO:0000313" key="3">
    <source>
        <dbReference type="EMBL" id="KRL04658.1"/>
    </source>
</evidence>
<evidence type="ECO:0000313" key="4">
    <source>
        <dbReference type="Proteomes" id="UP000051686"/>
    </source>
</evidence>